<evidence type="ECO:0000313" key="6">
    <source>
        <dbReference type="Proteomes" id="UP000767446"/>
    </source>
</evidence>
<evidence type="ECO:0000313" key="5">
    <source>
        <dbReference type="EMBL" id="MBR8826769.1"/>
    </source>
</evidence>
<keyword evidence="2 5" id="KW-0436">Ligase</keyword>
<comment type="caution">
    <text evidence="5">The sequence shown here is derived from an EMBL/GenBank/DDBJ whole genome shotgun (WGS) entry which is preliminary data.</text>
</comment>
<gene>
    <name evidence="5" type="ORF">DSM107014_02510</name>
</gene>
<proteinExistence type="inferred from homology"/>
<feature type="domain" description="AMP-dependent synthetase/ligase" evidence="4">
    <location>
        <begin position="9"/>
        <end position="114"/>
    </location>
</feature>
<reference evidence="5" key="1">
    <citation type="submission" date="2021-02" db="EMBL/GenBank/DDBJ databases">
        <title>Metagenome analyses of Stigonema ocellatum DSM 106950, Chlorogloea purpurea SAG 13.99 and Gomphosphaeria aponina DSM 107014.</title>
        <authorList>
            <person name="Marter P."/>
            <person name="Huang S."/>
        </authorList>
    </citation>
    <scope>NUCLEOTIDE SEQUENCE</scope>
    <source>
        <strain evidence="5">JP213</strain>
    </source>
</reference>
<dbReference type="AlphaFoldDB" id="A0A941JL65"/>
<dbReference type="GO" id="GO:0031956">
    <property type="term" value="F:medium-chain fatty acid-CoA ligase activity"/>
    <property type="evidence" value="ECO:0007669"/>
    <property type="project" value="TreeGrafter"/>
</dbReference>
<protein>
    <submittedName>
        <fullName evidence="5">Acyl--CoA ligase</fullName>
    </submittedName>
</protein>
<dbReference type="EMBL" id="JADQBC010000010">
    <property type="protein sequence ID" value="MBR8826769.1"/>
    <property type="molecule type" value="Genomic_DNA"/>
</dbReference>
<accession>A0A941JL65</accession>
<dbReference type="Pfam" id="PF00501">
    <property type="entry name" value="AMP-binding"/>
    <property type="match status" value="1"/>
</dbReference>
<evidence type="ECO:0000256" key="3">
    <source>
        <dbReference type="SAM" id="MobiDB-lite"/>
    </source>
</evidence>
<name>A0A941JL65_9CHRO</name>
<dbReference type="GO" id="GO:0006631">
    <property type="term" value="P:fatty acid metabolic process"/>
    <property type="evidence" value="ECO:0007669"/>
    <property type="project" value="TreeGrafter"/>
</dbReference>
<evidence type="ECO:0000256" key="2">
    <source>
        <dbReference type="ARBA" id="ARBA00022598"/>
    </source>
</evidence>
<dbReference type="PANTHER" id="PTHR43201">
    <property type="entry name" value="ACYL-COA SYNTHETASE"/>
    <property type="match status" value="1"/>
</dbReference>
<dbReference type="Gene3D" id="3.40.50.12780">
    <property type="entry name" value="N-terminal domain of ligase-like"/>
    <property type="match status" value="1"/>
</dbReference>
<comment type="similarity">
    <text evidence="1">Belongs to the ATP-dependent AMP-binding enzyme family.</text>
</comment>
<sequence>MNTIYQKIKAHAAKNPDAIAIFSGNQTNSLTYQFLLELIETIQQQLNTLGIKKGDRLALLAPANSLETATAILALSCSTTCALINPQLTEQELREYLTQLKPKVLFYFPEYKKVAKKFNLDTFEIIRDTKKIKPHPNPPLTKGRESFPPLTKGG</sequence>
<dbReference type="Proteomes" id="UP000767446">
    <property type="component" value="Unassembled WGS sequence"/>
</dbReference>
<dbReference type="PANTHER" id="PTHR43201:SF5">
    <property type="entry name" value="MEDIUM-CHAIN ACYL-COA LIGASE ACSF2, MITOCHONDRIAL"/>
    <property type="match status" value="1"/>
</dbReference>
<evidence type="ECO:0000259" key="4">
    <source>
        <dbReference type="Pfam" id="PF00501"/>
    </source>
</evidence>
<dbReference type="SUPFAM" id="SSF56801">
    <property type="entry name" value="Acetyl-CoA synthetase-like"/>
    <property type="match status" value="1"/>
</dbReference>
<dbReference type="InterPro" id="IPR042099">
    <property type="entry name" value="ANL_N_sf"/>
</dbReference>
<dbReference type="InterPro" id="IPR000873">
    <property type="entry name" value="AMP-dep_synth/lig_dom"/>
</dbReference>
<evidence type="ECO:0000256" key="1">
    <source>
        <dbReference type="ARBA" id="ARBA00006432"/>
    </source>
</evidence>
<organism evidence="5 6">
    <name type="scientific">Gomphosphaeria aponina SAG 52.96 = DSM 107014</name>
    <dbReference type="NCBI Taxonomy" id="1521640"/>
    <lineage>
        <taxon>Bacteria</taxon>
        <taxon>Bacillati</taxon>
        <taxon>Cyanobacteriota</taxon>
        <taxon>Cyanophyceae</taxon>
        <taxon>Oscillatoriophycideae</taxon>
        <taxon>Chroococcales</taxon>
        <taxon>Gomphosphaeriaceae</taxon>
        <taxon>Gomphosphaeria</taxon>
    </lineage>
</organism>
<feature type="region of interest" description="Disordered" evidence="3">
    <location>
        <begin position="131"/>
        <end position="154"/>
    </location>
</feature>